<feature type="region of interest" description="Disordered" evidence="1">
    <location>
        <begin position="246"/>
        <end position="267"/>
    </location>
</feature>
<protein>
    <recommendedName>
        <fullName evidence="3">GH64 domain-containing protein</fullName>
    </recommendedName>
</protein>
<dbReference type="AlphaFoldDB" id="A0A167I907"/>
<evidence type="ECO:0000313" key="4">
    <source>
        <dbReference type="EMBL" id="OAA48806.1"/>
    </source>
</evidence>
<gene>
    <name evidence="4" type="ORF">ISF_09472</name>
</gene>
<dbReference type="RefSeq" id="XP_018699755.1">
    <property type="nucleotide sequence ID" value="XM_018853074.1"/>
</dbReference>
<organism evidence="4 5">
    <name type="scientific">Cordyceps fumosorosea (strain ARSEF 2679)</name>
    <name type="common">Isaria fumosorosea</name>
    <dbReference type="NCBI Taxonomy" id="1081104"/>
    <lineage>
        <taxon>Eukaryota</taxon>
        <taxon>Fungi</taxon>
        <taxon>Dikarya</taxon>
        <taxon>Ascomycota</taxon>
        <taxon>Pezizomycotina</taxon>
        <taxon>Sordariomycetes</taxon>
        <taxon>Hypocreomycetidae</taxon>
        <taxon>Hypocreales</taxon>
        <taxon>Cordycipitaceae</taxon>
        <taxon>Cordyceps</taxon>
    </lineage>
</organism>
<feature type="region of interest" description="Disordered" evidence="1">
    <location>
        <begin position="145"/>
        <end position="182"/>
    </location>
</feature>
<dbReference type="Pfam" id="PF16483">
    <property type="entry name" value="Glyco_hydro_64"/>
    <property type="match status" value="1"/>
</dbReference>
<dbReference type="GeneID" id="30025764"/>
<dbReference type="InterPro" id="IPR037398">
    <property type="entry name" value="Glyco_hydro_64_fam"/>
</dbReference>
<dbReference type="InterPro" id="IPR037176">
    <property type="entry name" value="Osmotin/thaumatin-like_sf"/>
</dbReference>
<dbReference type="Proteomes" id="UP000076744">
    <property type="component" value="Unassembled WGS sequence"/>
</dbReference>
<sequence>MKFLIVVAALLGVAAAAPSISIRDGGSNVTIVHPGTVQDMKVTKENTLNGTYHGAQTQIVAPADISERSGSSIPLEFVNNFLGKAVNAYLVGLDPAEARRLRPPRRHPCLPQLRRLRRARGRHGVDQYPPPRQGPDAVHDAAHRARVRPSACSPRMTTRSSTRRALQHTGTTTSTASGRAGRLRTAATACTLAAVARICAALIRSTLLLPDGDVQPGPAAGEYYKTDPTDHYSRLVHEREMDGRGYAFPYDDVNPGNENASGTVSSGSPKTLTVYVGGYSASSSGDDGM</sequence>
<feature type="compositionally biased region" description="Polar residues" evidence="1">
    <location>
        <begin position="256"/>
        <end position="267"/>
    </location>
</feature>
<name>A0A167I907_CORFA</name>
<evidence type="ECO:0000256" key="1">
    <source>
        <dbReference type="SAM" id="MobiDB-lite"/>
    </source>
</evidence>
<dbReference type="PANTHER" id="PTHR38165">
    <property type="match status" value="1"/>
</dbReference>
<proteinExistence type="predicted"/>
<feature type="domain" description="GH64" evidence="3">
    <location>
        <begin position="186"/>
        <end position="276"/>
    </location>
</feature>
<accession>A0A167I907</accession>
<dbReference type="PANTHER" id="PTHR38165:SF1">
    <property type="entry name" value="GLUCANASE B"/>
    <property type="match status" value="1"/>
</dbReference>
<dbReference type="Gene3D" id="2.60.110.10">
    <property type="entry name" value="Thaumatin"/>
    <property type="match status" value="1"/>
</dbReference>
<evidence type="ECO:0000259" key="3">
    <source>
        <dbReference type="Pfam" id="PF16483"/>
    </source>
</evidence>
<feature type="signal peptide" evidence="2">
    <location>
        <begin position="1"/>
        <end position="16"/>
    </location>
</feature>
<feature type="chain" id="PRO_5007888031" description="GH64 domain-containing protein" evidence="2">
    <location>
        <begin position="17"/>
        <end position="289"/>
    </location>
</feature>
<evidence type="ECO:0000313" key="5">
    <source>
        <dbReference type="Proteomes" id="UP000076744"/>
    </source>
</evidence>
<dbReference type="EMBL" id="AZHB01000050">
    <property type="protein sequence ID" value="OAA48806.1"/>
    <property type="molecule type" value="Genomic_DNA"/>
</dbReference>
<keyword evidence="2" id="KW-0732">Signal</keyword>
<evidence type="ECO:0000256" key="2">
    <source>
        <dbReference type="SAM" id="SignalP"/>
    </source>
</evidence>
<dbReference type="InterPro" id="IPR032477">
    <property type="entry name" value="Glyco_hydro_64"/>
</dbReference>
<dbReference type="OrthoDB" id="10058186at2759"/>
<reference evidence="4 5" key="1">
    <citation type="journal article" date="2016" name="Genome Biol. Evol.">
        <title>Divergent and convergent evolution of fungal pathogenicity.</title>
        <authorList>
            <person name="Shang Y."/>
            <person name="Xiao G."/>
            <person name="Zheng P."/>
            <person name="Cen K."/>
            <person name="Zhan S."/>
            <person name="Wang C."/>
        </authorList>
    </citation>
    <scope>NUCLEOTIDE SEQUENCE [LARGE SCALE GENOMIC DNA]</scope>
    <source>
        <strain evidence="4 5">ARSEF 2679</strain>
    </source>
</reference>
<feature type="compositionally biased region" description="Low complexity" evidence="1">
    <location>
        <begin position="167"/>
        <end position="182"/>
    </location>
</feature>
<comment type="caution">
    <text evidence="4">The sequence shown here is derived from an EMBL/GenBank/DDBJ whole genome shotgun (WGS) entry which is preliminary data.</text>
</comment>
<keyword evidence="5" id="KW-1185">Reference proteome</keyword>